<evidence type="ECO:0000313" key="2">
    <source>
        <dbReference type="EMBL" id="TXI31592.1"/>
    </source>
</evidence>
<dbReference type="Proteomes" id="UP000321110">
    <property type="component" value="Unassembled WGS sequence"/>
</dbReference>
<accession>A0A5C7W4F9</accession>
<protein>
    <recommendedName>
        <fullName evidence="4">Pectinacetylesterase</fullName>
    </recommendedName>
</protein>
<gene>
    <name evidence="2" type="ORF">E6Q69_11055</name>
</gene>
<dbReference type="InterPro" id="IPR004963">
    <property type="entry name" value="PAE/NOTUM"/>
</dbReference>
<organism evidence="2 3">
    <name type="scientific">Aquipseudomonas alcaligenes</name>
    <name type="common">Pseudomonas alcaligenes</name>
    <dbReference type="NCBI Taxonomy" id="43263"/>
    <lineage>
        <taxon>Bacteria</taxon>
        <taxon>Pseudomonadati</taxon>
        <taxon>Pseudomonadota</taxon>
        <taxon>Gammaproteobacteria</taxon>
        <taxon>Pseudomonadales</taxon>
        <taxon>Pseudomonadaceae</taxon>
        <taxon>Aquipseudomonas</taxon>
    </lineage>
</organism>
<dbReference type="EMBL" id="SSFO01000182">
    <property type="protein sequence ID" value="TXI31592.1"/>
    <property type="molecule type" value="Genomic_DNA"/>
</dbReference>
<proteinExistence type="predicted"/>
<keyword evidence="1" id="KW-0732">Signal</keyword>
<dbReference type="GO" id="GO:0016787">
    <property type="term" value="F:hydrolase activity"/>
    <property type="evidence" value="ECO:0007669"/>
    <property type="project" value="InterPro"/>
</dbReference>
<reference evidence="2 3" key="1">
    <citation type="submission" date="2018-09" db="EMBL/GenBank/DDBJ databases">
        <title>Metagenome Assembled Genomes from an Advanced Water Purification Facility.</title>
        <authorList>
            <person name="Stamps B.W."/>
            <person name="Spear J.R."/>
        </authorList>
    </citation>
    <scope>NUCLEOTIDE SEQUENCE [LARGE SCALE GENOMIC DNA]</scope>
    <source>
        <strain evidence="2">Bin_52_1</strain>
    </source>
</reference>
<feature type="chain" id="PRO_5022730863" description="Pectinacetylesterase" evidence="1">
    <location>
        <begin position="26"/>
        <end position="464"/>
    </location>
</feature>
<dbReference type="AlphaFoldDB" id="A0A5C7W4F9"/>
<dbReference type="Pfam" id="PF03283">
    <property type="entry name" value="PAE"/>
    <property type="match status" value="1"/>
</dbReference>
<evidence type="ECO:0000313" key="3">
    <source>
        <dbReference type="Proteomes" id="UP000321110"/>
    </source>
</evidence>
<dbReference type="PANTHER" id="PTHR21562:SF83">
    <property type="entry name" value="PECTIN ACETYLESTERASE 4"/>
    <property type="match status" value="1"/>
</dbReference>
<name>A0A5C7W4F9_AQUAC</name>
<dbReference type="PANTHER" id="PTHR21562">
    <property type="entry name" value="NOTUM-RELATED"/>
    <property type="match status" value="1"/>
</dbReference>
<sequence>MPMKSALLASCVSAAALLITPPAHAELGDYSAWKTLVNLVSPPPADNKVTAEQGLGPYPLLNNPGGFNAGFKPGNYYGWQTVQLAPQTGAVCGNGSPYKFFVNRVPNSSNTIIYLEGGGACWDYASCTGQTGIRGARNPDGIPDDYMSLLNPGASLVSPLVVRLHPWTRTKTQNWNMVYVPYCTGDIYSGDKVAIYEDPQNQKPPLVWHHNGLRNTRAVVAWLKNNLQRPAQLLTTGCSAGGAGSLTNYVGIRQDMAPSRGFLLNDSGPVFSAPPGSDIGQYPSLPLQNHIRSTWGLDAGPVPYLQSRLPGLDGNDLGTLYAALSSNLPGDRLGHTHFWQDLNYSSYSYERFHPDIINAPDAATKEALIHAKWAVDSERLRGQLTNLSNFGGYFPQYRAVNESHCTSIIEFANSDIQEQNLELDNFVNNLLNGSGAVLAASESSDAADKAKPFNLLYYILDQLL</sequence>
<evidence type="ECO:0000256" key="1">
    <source>
        <dbReference type="SAM" id="SignalP"/>
    </source>
</evidence>
<evidence type="ECO:0008006" key="4">
    <source>
        <dbReference type="Google" id="ProtNLM"/>
    </source>
</evidence>
<feature type="signal peptide" evidence="1">
    <location>
        <begin position="1"/>
        <end position="25"/>
    </location>
</feature>
<comment type="caution">
    <text evidence="2">The sequence shown here is derived from an EMBL/GenBank/DDBJ whole genome shotgun (WGS) entry which is preliminary data.</text>
</comment>